<evidence type="ECO:0000313" key="2">
    <source>
        <dbReference type="Proteomes" id="UP000031668"/>
    </source>
</evidence>
<dbReference type="AlphaFoldDB" id="A0A0C2JWF6"/>
<reference evidence="1 2" key="1">
    <citation type="journal article" date="2014" name="Genome Biol. Evol.">
        <title>The genome of the myxosporean Thelohanellus kitauei shows adaptations to nutrient acquisition within its fish host.</title>
        <authorList>
            <person name="Yang Y."/>
            <person name="Xiong J."/>
            <person name="Zhou Z."/>
            <person name="Huo F."/>
            <person name="Miao W."/>
            <person name="Ran C."/>
            <person name="Liu Y."/>
            <person name="Zhang J."/>
            <person name="Feng J."/>
            <person name="Wang M."/>
            <person name="Wang M."/>
            <person name="Wang L."/>
            <person name="Yao B."/>
        </authorList>
    </citation>
    <scope>NUCLEOTIDE SEQUENCE [LARGE SCALE GENOMIC DNA]</scope>
    <source>
        <strain evidence="1">Wuqing</strain>
    </source>
</reference>
<protein>
    <submittedName>
        <fullName evidence="1">Uncharacterized protein</fullName>
    </submittedName>
</protein>
<dbReference type="EMBL" id="JWZT01000672">
    <property type="protein sequence ID" value="KII73783.1"/>
    <property type="molecule type" value="Genomic_DNA"/>
</dbReference>
<evidence type="ECO:0000313" key="1">
    <source>
        <dbReference type="EMBL" id="KII73783.1"/>
    </source>
</evidence>
<proteinExistence type="predicted"/>
<organism evidence="1 2">
    <name type="scientific">Thelohanellus kitauei</name>
    <name type="common">Myxosporean</name>
    <dbReference type="NCBI Taxonomy" id="669202"/>
    <lineage>
        <taxon>Eukaryota</taxon>
        <taxon>Metazoa</taxon>
        <taxon>Cnidaria</taxon>
        <taxon>Myxozoa</taxon>
        <taxon>Myxosporea</taxon>
        <taxon>Bivalvulida</taxon>
        <taxon>Platysporina</taxon>
        <taxon>Myxobolidae</taxon>
        <taxon>Thelohanellus</taxon>
    </lineage>
</organism>
<comment type="caution">
    <text evidence="1">The sequence shown here is derived from an EMBL/GenBank/DDBJ whole genome shotgun (WGS) entry which is preliminary data.</text>
</comment>
<dbReference type="Proteomes" id="UP000031668">
    <property type="component" value="Unassembled WGS sequence"/>
</dbReference>
<keyword evidence="2" id="KW-1185">Reference proteome</keyword>
<gene>
    <name evidence="1" type="ORF">RF11_03685</name>
</gene>
<accession>A0A0C2JWF6</accession>
<name>A0A0C2JWF6_THEKT</name>
<sequence length="118" mass="13419">MNLISEYFEDLTNSRFILNKCLAFTSSWNPLIPITDEGLLAQVSQMTRDDCNDVKRNPALYTVTHIGKSKFTVGHRCVDNDNIDAITLIITINQKIIRMLKSFQFLIKIAEISVLNIA</sequence>